<accession>A0A6A4P3K9</accession>
<name>A0A6A4P3K9_LUPAL</name>
<keyword evidence="2" id="KW-1185">Reference proteome</keyword>
<reference evidence="2" key="1">
    <citation type="journal article" date="2020" name="Nat. Commun.">
        <title>Genome sequence of the cluster root forming white lupin.</title>
        <authorList>
            <person name="Hufnagel B."/>
            <person name="Marques A."/>
            <person name="Soriano A."/>
            <person name="Marques L."/>
            <person name="Divol F."/>
            <person name="Doumas P."/>
            <person name="Sallet E."/>
            <person name="Mancinotti D."/>
            <person name="Carrere S."/>
            <person name="Marande W."/>
            <person name="Arribat S."/>
            <person name="Keller J."/>
            <person name="Huneau C."/>
            <person name="Blein T."/>
            <person name="Aime D."/>
            <person name="Laguerre M."/>
            <person name="Taylor J."/>
            <person name="Schubert V."/>
            <person name="Nelson M."/>
            <person name="Geu-Flores F."/>
            <person name="Crespi M."/>
            <person name="Gallardo-Guerrero K."/>
            <person name="Delaux P.-M."/>
            <person name="Salse J."/>
            <person name="Berges H."/>
            <person name="Guyot R."/>
            <person name="Gouzy J."/>
            <person name="Peret B."/>
        </authorList>
    </citation>
    <scope>NUCLEOTIDE SEQUENCE [LARGE SCALE GENOMIC DNA]</scope>
    <source>
        <strain evidence="2">cv. Amiga</strain>
    </source>
</reference>
<dbReference type="PANTHER" id="PTHR31949">
    <property type="entry name" value="GASTRIC MUCIN-LIKE PROTEIN"/>
    <property type="match status" value="1"/>
</dbReference>
<dbReference type="GO" id="GO:0055028">
    <property type="term" value="C:cortical microtubule"/>
    <property type="evidence" value="ECO:0007669"/>
    <property type="project" value="TreeGrafter"/>
</dbReference>
<dbReference type="PANTHER" id="PTHR31949:SF20">
    <property type="entry name" value="OS01G0141900 PROTEIN"/>
    <property type="match status" value="1"/>
</dbReference>
<protein>
    <submittedName>
        <fullName evidence="1">Uncharacterized protein</fullName>
    </submittedName>
</protein>
<dbReference type="GO" id="GO:0043622">
    <property type="term" value="P:cortical microtubule organization"/>
    <property type="evidence" value="ECO:0007669"/>
    <property type="project" value="TreeGrafter"/>
</dbReference>
<dbReference type="AlphaFoldDB" id="A0A6A4P3K9"/>
<evidence type="ECO:0000313" key="2">
    <source>
        <dbReference type="Proteomes" id="UP000447434"/>
    </source>
</evidence>
<dbReference type="Proteomes" id="UP000447434">
    <property type="component" value="Chromosome 17"/>
</dbReference>
<proteinExistence type="predicted"/>
<organism evidence="1 2">
    <name type="scientific">Lupinus albus</name>
    <name type="common">White lupine</name>
    <name type="synonym">Lupinus termis</name>
    <dbReference type="NCBI Taxonomy" id="3870"/>
    <lineage>
        <taxon>Eukaryota</taxon>
        <taxon>Viridiplantae</taxon>
        <taxon>Streptophyta</taxon>
        <taxon>Embryophyta</taxon>
        <taxon>Tracheophyta</taxon>
        <taxon>Spermatophyta</taxon>
        <taxon>Magnoliopsida</taxon>
        <taxon>eudicotyledons</taxon>
        <taxon>Gunneridae</taxon>
        <taxon>Pentapetalae</taxon>
        <taxon>rosids</taxon>
        <taxon>fabids</taxon>
        <taxon>Fabales</taxon>
        <taxon>Fabaceae</taxon>
        <taxon>Papilionoideae</taxon>
        <taxon>50 kb inversion clade</taxon>
        <taxon>genistoids sensu lato</taxon>
        <taxon>core genistoids</taxon>
        <taxon>Genisteae</taxon>
        <taxon>Lupinus</taxon>
    </lineage>
</organism>
<evidence type="ECO:0000313" key="1">
    <source>
        <dbReference type="EMBL" id="KAE9596192.1"/>
    </source>
</evidence>
<comment type="caution">
    <text evidence="1">The sequence shown here is derived from an EMBL/GenBank/DDBJ whole genome shotgun (WGS) entry which is preliminary data.</text>
</comment>
<sequence length="100" mass="11699">MNRSFRAQESQMQAVVKQQFGVLRSSLMKDKDDELTLFLEMRNRDKDHGNDLLLRASQDFDAPLGPSRKTGVDDFLNSENDKNDYDWYVLLPPGTFFYFL</sequence>
<dbReference type="EMBL" id="WOCE01000017">
    <property type="protein sequence ID" value="KAE9596192.1"/>
    <property type="molecule type" value="Genomic_DNA"/>
</dbReference>
<gene>
    <name evidence="1" type="ORF">Lalb_Chr17g0346731</name>
</gene>
<dbReference type="OrthoDB" id="1929779at2759"/>